<evidence type="ECO:0000256" key="11">
    <source>
        <dbReference type="PIRNR" id="PIRNR037093"/>
    </source>
</evidence>
<protein>
    <recommendedName>
        <fullName evidence="11">Coatomer subunit gamma</fullName>
    </recommendedName>
</protein>
<dbReference type="InterPro" id="IPR017106">
    <property type="entry name" value="Coatomer_gsu"/>
</dbReference>
<dbReference type="Gene3D" id="1.25.10.10">
    <property type="entry name" value="Leucine-rich Repeat Variant"/>
    <property type="match status" value="2"/>
</dbReference>
<evidence type="ECO:0000259" key="12">
    <source>
        <dbReference type="Pfam" id="PF01602"/>
    </source>
</evidence>
<dbReference type="EMBL" id="JALLPB020000053">
    <property type="protein sequence ID" value="KAL3822819.1"/>
    <property type="molecule type" value="Genomic_DNA"/>
</dbReference>
<evidence type="ECO:0000256" key="4">
    <source>
        <dbReference type="ARBA" id="ARBA00022490"/>
    </source>
</evidence>
<dbReference type="SUPFAM" id="SSF49348">
    <property type="entry name" value="Clathrin adaptor appendage domain"/>
    <property type="match status" value="1"/>
</dbReference>
<evidence type="ECO:0000259" key="14">
    <source>
        <dbReference type="Pfam" id="PF16381"/>
    </source>
</evidence>
<keyword evidence="5" id="KW-0677">Repeat</keyword>
<dbReference type="GO" id="GO:0016192">
    <property type="term" value="P:vesicle-mediated transport"/>
    <property type="evidence" value="ECO:0007669"/>
    <property type="project" value="UniProtKB-KW"/>
</dbReference>
<dbReference type="InterPro" id="IPR012295">
    <property type="entry name" value="TBP_dom_sf"/>
</dbReference>
<dbReference type="SUPFAM" id="SSF48371">
    <property type="entry name" value="ARM repeat"/>
    <property type="match status" value="1"/>
</dbReference>
<dbReference type="GO" id="GO:0000139">
    <property type="term" value="C:Golgi membrane"/>
    <property type="evidence" value="ECO:0007669"/>
    <property type="project" value="UniProtKB-SubCell"/>
</dbReference>
<dbReference type="GO" id="GO:0030663">
    <property type="term" value="C:COPI-coated vesicle membrane"/>
    <property type="evidence" value="ECO:0007669"/>
    <property type="project" value="UniProtKB-SubCell"/>
</dbReference>
<feature type="domain" description="Clathrin/coatomer adaptor adaptin-like N-terminal" evidence="12">
    <location>
        <begin position="75"/>
        <end position="609"/>
    </location>
</feature>
<keyword evidence="8 11" id="KW-0333">Golgi apparatus</keyword>
<comment type="subcellular location">
    <subcellularLocation>
        <location evidence="11">Cytoplasm</location>
    </subcellularLocation>
    <subcellularLocation>
        <location evidence="1 11">Golgi apparatus membrane</location>
        <topology evidence="1 11">Peripheral membrane protein</topology>
        <orientation evidence="1 11">Cytoplasmic side</orientation>
    </subcellularLocation>
    <subcellularLocation>
        <location evidence="11">Cytoplasmic vesicle</location>
        <location evidence="11">COPI-coated vesicle membrane</location>
        <topology evidence="11">Peripheral membrane protein</topology>
        <orientation evidence="11">Cytoplasmic side</orientation>
    </subcellularLocation>
</comment>
<evidence type="ECO:0000256" key="5">
    <source>
        <dbReference type="ARBA" id="ARBA00022737"/>
    </source>
</evidence>
<gene>
    <name evidence="15" type="ORF">ACHAXA_011456</name>
</gene>
<dbReference type="InterPro" id="IPR032154">
    <property type="entry name" value="Coatomer_g_Cpla"/>
</dbReference>
<dbReference type="InterPro" id="IPR037067">
    <property type="entry name" value="Coatomer_gsu_app_sf"/>
</dbReference>
<sequence>MLYATRSSSTTAAKRTFLLSYYTYYYYSSSMMDQLLKEIIPPKEEEKNATHPYEHLVKAKVLRDARIFHDSILVRERPRECRDILCQIMYLQNDPTSTSSRLTKTEATDLFFASTKLFVCTDDAPLRRLVYLFIKEMRPLCDPSDVIIVTSCLTRDMTSSVGSYRANSIRVLVGIIDSAMLGSIERYIKQAIVDNDDAVRNAALVAASHLYSQSTDNATIVRRWVGEVQEALEAGGWIGGGMAQANAARLLLQMKGHDRLGMAKMLQKYGGRAGGGRIRSPMAVVMLMRLSSKLLIEEIRSVGRRDGGGDDAWDVREVSSLGGLCFDYLESGLSNSNGMLSYEAARQICSLPNLGTANLSRAMECLRGMLFSDKSIVRLAAVRTLSNVTRTRALALCNEGLEVCAGDDDAHVATLAVTTLLRAGGEATIDRILGNISSLFHRISEEHKIALLQSLGGLCLNYPNKHEAIVSILSNLLHEDGGFDFKHSIVNCIVSLIGRVPESTERSLLHLCEFIEDCEYAMLSTKAMHIIANYGPSTANPSRYIRYISNRLILENATIRAAAVSALAKFAASCLSLRQSVLTLLKRCLNDEDDETRDRAAVAVSVLKEAMTLNPYVPPSLEEYDAVGNESPSEGDLASMIYLRPLPMSFNSLEQSVVTYASTPGALENAEPITFSSLPCIEKMNEDVAPTTDITFEQANLDVKDPAATLYAIPELADFGRVFRSSIATSLTEEETEYVVRYIKHILDHHVILEFIIRNTVEDIRIENLTVELEGDSNTFEIIGDVPAGKVECGETVSTFTVLKRRADSFKPTCFTCQLNFTAVGVCPDSGEQLGEGYAEEYPLEPLTLTPSDFIGATMVSDFRRAWNDARNEALGTFTVQAKSLGAVVEQLGMTPCDGTGRLPADASESNLHTLHLSGMFLGGHLVLARAQLMTRKDGSLLKIVIRSDKKEISDTVMSCIHCE</sequence>
<dbReference type="Pfam" id="PF01602">
    <property type="entry name" value="Adaptin_N"/>
    <property type="match status" value="1"/>
</dbReference>
<evidence type="ECO:0000256" key="7">
    <source>
        <dbReference type="ARBA" id="ARBA00022927"/>
    </source>
</evidence>
<dbReference type="Pfam" id="PF16381">
    <property type="entry name" value="Coatomer_g_Cpla"/>
    <property type="match status" value="1"/>
</dbReference>
<evidence type="ECO:0000256" key="2">
    <source>
        <dbReference type="ARBA" id="ARBA00010720"/>
    </source>
</evidence>
<dbReference type="InterPro" id="IPR013040">
    <property type="entry name" value="Coatomer_gsu_app_Ig-like_dom"/>
</dbReference>
<reference evidence="15 16" key="1">
    <citation type="submission" date="2024-10" db="EMBL/GenBank/DDBJ databases">
        <title>Updated reference genomes for cyclostephanoid diatoms.</title>
        <authorList>
            <person name="Roberts W.R."/>
            <person name="Alverson A.J."/>
        </authorList>
    </citation>
    <scope>NUCLEOTIDE SEQUENCE [LARGE SCALE GENOMIC DNA]</scope>
    <source>
        <strain evidence="15 16">AJA228-03</strain>
    </source>
</reference>
<evidence type="ECO:0000256" key="1">
    <source>
        <dbReference type="ARBA" id="ARBA00004255"/>
    </source>
</evidence>
<evidence type="ECO:0000256" key="3">
    <source>
        <dbReference type="ARBA" id="ARBA00022448"/>
    </source>
</evidence>
<accession>A0ABD3SE42</accession>
<keyword evidence="6 11" id="KW-0931">ER-Golgi transport</keyword>
<feature type="domain" description="Coatomer subunit gamma C-terminal" evidence="14">
    <location>
        <begin position="852"/>
        <end position="961"/>
    </location>
</feature>
<dbReference type="SUPFAM" id="SSF55711">
    <property type="entry name" value="Subdomain of clathrin and coatomer appendage domain"/>
    <property type="match status" value="1"/>
</dbReference>
<dbReference type="Proteomes" id="UP001530377">
    <property type="component" value="Unassembled WGS sequence"/>
</dbReference>
<dbReference type="AlphaFoldDB" id="A0ABD3SE42"/>
<evidence type="ECO:0000259" key="13">
    <source>
        <dbReference type="Pfam" id="PF08752"/>
    </source>
</evidence>
<proteinExistence type="inferred from homology"/>
<dbReference type="InterPro" id="IPR009028">
    <property type="entry name" value="Coatomer/calthrin_app_sub_C"/>
</dbReference>
<comment type="function">
    <text evidence="11">The coatomer is a cytosolic protein complex that binds to dilysine motifs and reversibly associates with Golgi non-clathrin-coated vesicles, which further mediate biosynthetic protein transport from the ER, via the Golgi up to the trans Golgi network. Coatomer complex is required for budding from Golgi membranes, and is essential for the retrograde Golgi-to-ER transport of dilysine-tagged proteins.</text>
</comment>
<dbReference type="PIRSF" id="PIRSF037093">
    <property type="entry name" value="Coatomer_gamma_subunit"/>
    <property type="match status" value="1"/>
</dbReference>
<name>A0ABD3SE42_9STRA</name>
<comment type="similarity">
    <text evidence="2 11">Belongs to the COPG family.</text>
</comment>
<evidence type="ECO:0000256" key="10">
    <source>
        <dbReference type="ARBA" id="ARBA00023329"/>
    </source>
</evidence>
<evidence type="ECO:0000256" key="8">
    <source>
        <dbReference type="ARBA" id="ARBA00023034"/>
    </source>
</evidence>
<keyword evidence="7 11" id="KW-0653">Protein transport</keyword>
<dbReference type="PANTHER" id="PTHR10261:SF0">
    <property type="entry name" value="COATOMER SUBUNIT GAMMA-2"/>
    <property type="match status" value="1"/>
</dbReference>
<keyword evidence="16" id="KW-1185">Reference proteome</keyword>
<dbReference type="GO" id="GO:0015031">
    <property type="term" value="P:protein transport"/>
    <property type="evidence" value="ECO:0007669"/>
    <property type="project" value="UniProtKB-KW"/>
</dbReference>
<dbReference type="InterPro" id="IPR011989">
    <property type="entry name" value="ARM-like"/>
</dbReference>
<dbReference type="Pfam" id="PF08752">
    <property type="entry name" value="COP-gamma_platf"/>
    <property type="match status" value="1"/>
</dbReference>
<dbReference type="InterPro" id="IPR002553">
    <property type="entry name" value="Clathrin/coatomer_adapt-like_N"/>
</dbReference>
<dbReference type="PANTHER" id="PTHR10261">
    <property type="entry name" value="COATOMER SUBUNIT GAMMA"/>
    <property type="match status" value="1"/>
</dbReference>
<keyword evidence="3 11" id="KW-0813">Transport</keyword>
<comment type="subunit">
    <text evidence="11">Oligomeric complex.</text>
</comment>
<evidence type="ECO:0000313" key="16">
    <source>
        <dbReference type="Proteomes" id="UP001530377"/>
    </source>
</evidence>
<dbReference type="InterPro" id="IPR016024">
    <property type="entry name" value="ARM-type_fold"/>
</dbReference>
<keyword evidence="9 11" id="KW-0472">Membrane</keyword>
<dbReference type="Gene3D" id="2.60.40.1480">
    <property type="entry name" value="Coatomer, gamma subunit, appendage domain"/>
    <property type="match status" value="1"/>
</dbReference>
<keyword evidence="4 11" id="KW-0963">Cytoplasm</keyword>
<evidence type="ECO:0000313" key="15">
    <source>
        <dbReference type="EMBL" id="KAL3822819.1"/>
    </source>
</evidence>
<dbReference type="Gene3D" id="3.30.310.10">
    <property type="entry name" value="TATA-Binding Protein"/>
    <property type="match status" value="1"/>
</dbReference>
<organism evidence="15 16">
    <name type="scientific">Cyclostephanos tholiformis</name>
    <dbReference type="NCBI Taxonomy" id="382380"/>
    <lineage>
        <taxon>Eukaryota</taxon>
        <taxon>Sar</taxon>
        <taxon>Stramenopiles</taxon>
        <taxon>Ochrophyta</taxon>
        <taxon>Bacillariophyta</taxon>
        <taxon>Coscinodiscophyceae</taxon>
        <taxon>Thalassiosirophycidae</taxon>
        <taxon>Stephanodiscales</taxon>
        <taxon>Stephanodiscaceae</taxon>
        <taxon>Cyclostephanos</taxon>
    </lineage>
</organism>
<evidence type="ECO:0000256" key="9">
    <source>
        <dbReference type="ARBA" id="ARBA00023136"/>
    </source>
</evidence>
<feature type="domain" description="Coatomer gamma subunit appendage Ig-like subdomain" evidence="13">
    <location>
        <begin position="707"/>
        <end position="850"/>
    </location>
</feature>
<comment type="caution">
    <text evidence="15">The sequence shown here is derived from an EMBL/GenBank/DDBJ whole genome shotgun (WGS) entry which is preliminary data.</text>
</comment>
<dbReference type="FunFam" id="2.60.40.1480:FF:000001">
    <property type="entry name" value="Coatomer subunit gamma"/>
    <property type="match status" value="1"/>
</dbReference>
<evidence type="ECO:0000256" key="6">
    <source>
        <dbReference type="ARBA" id="ARBA00022892"/>
    </source>
</evidence>
<dbReference type="InterPro" id="IPR013041">
    <property type="entry name" value="Clathrin_app_Ig-like_sf"/>
</dbReference>
<keyword evidence="10 11" id="KW-0968">Cytoplasmic vesicle</keyword>